<evidence type="ECO:0000256" key="7">
    <source>
        <dbReference type="ARBA" id="ARBA00022771"/>
    </source>
</evidence>
<dbReference type="CDD" id="cd05532">
    <property type="entry name" value="POLBc_alpha"/>
    <property type="match status" value="1"/>
</dbReference>
<dbReference type="Gene3D" id="6.10.10.100">
    <property type="match status" value="1"/>
</dbReference>
<keyword evidence="5 12" id="KW-0235">DNA replication</keyword>
<dbReference type="GO" id="GO:0003682">
    <property type="term" value="F:chromatin binding"/>
    <property type="evidence" value="ECO:0007669"/>
    <property type="project" value="TreeGrafter"/>
</dbReference>
<dbReference type="Pfam" id="PF12254">
    <property type="entry name" value="DNA_pol_alpha_N"/>
    <property type="match status" value="1"/>
</dbReference>
<dbReference type="Gene3D" id="3.30.420.10">
    <property type="entry name" value="Ribonuclease H-like superfamily/Ribonuclease H"/>
    <property type="match status" value="1"/>
</dbReference>
<dbReference type="EC" id="2.7.7.7" evidence="12"/>
<dbReference type="InterPro" id="IPR038256">
    <property type="entry name" value="Pol_alpha_znc_sf"/>
</dbReference>
<dbReference type="STRING" id="133383.A0A1R0GX12"/>
<evidence type="ECO:0000256" key="12">
    <source>
        <dbReference type="RuleBase" id="RU000442"/>
    </source>
</evidence>
<evidence type="ECO:0000256" key="11">
    <source>
        <dbReference type="ARBA" id="ARBA00023242"/>
    </source>
</evidence>
<feature type="domain" description="Zinc finger DNA-directed DNA polymerase family B alpha" evidence="16">
    <location>
        <begin position="1283"/>
        <end position="1490"/>
    </location>
</feature>
<dbReference type="Gene3D" id="1.10.287.690">
    <property type="entry name" value="Helix hairpin bin"/>
    <property type="match status" value="1"/>
</dbReference>
<dbReference type="GO" id="GO:0000166">
    <property type="term" value="F:nucleotide binding"/>
    <property type="evidence" value="ECO:0007669"/>
    <property type="project" value="InterPro"/>
</dbReference>
<dbReference type="SUPFAM" id="SSF53098">
    <property type="entry name" value="Ribonuclease H-like"/>
    <property type="match status" value="1"/>
</dbReference>
<evidence type="ECO:0000259" key="14">
    <source>
        <dbReference type="Pfam" id="PF00136"/>
    </source>
</evidence>
<comment type="subcellular location">
    <subcellularLocation>
        <location evidence="1">Nucleus</location>
    </subcellularLocation>
</comment>
<dbReference type="PANTHER" id="PTHR45861:SF1">
    <property type="entry name" value="DNA POLYMERASE ALPHA CATALYTIC SUBUNIT"/>
    <property type="match status" value="1"/>
</dbReference>
<keyword evidence="8" id="KW-0862">Zinc</keyword>
<comment type="similarity">
    <text evidence="2 12">Belongs to the DNA polymerase type-B family.</text>
</comment>
<dbReference type="InterPro" id="IPR006133">
    <property type="entry name" value="DNA-dir_DNA_pol_B_exonuc"/>
</dbReference>
<reference evidence="18 19" key="1">
    <citation type="journal article" date="2016" name="Mol. Biol. Evol.">
        <title>Genome-Wide Survey of Gut Fungi (Harpellales) Reveals the First Horizontally Transferred Ubiquitin Gene from a Mosquito Host.</title>
        <authorList>
            <person name="Wang Y."/>
            <person name="White M.M."/>
            <person name="Kvist S."/>
            <person name="Moncalvo J.M."/>
        </authorList>
    </citation>
    <scope>NUCLEOTIDE SEQUENCE [LARGE SCALE GENOMIC DNA]</scope>
    <source>
        <strain evidence="18 19">ALG-7-W6</strain>
    </source>
</reference>
<comment type="catalytic activity">
    <reaction evidence="12">
        <text>DNA(n) + a 2'-deoxyribonucleoside 5'-triphosphate = DNA(n+1) + diphosphate</text>
        <dbReference type="Rhea" id="RHEA:22508"/>
        <dbReference type="Rhea" id="RHEA-COMP:17339"/>
        <dbReference type="Rhea" id="RHEA-COMP:17340"/>
        <dbReference type="ChEBI" id="CHEBI:33019"/>
        <dbReference type="ChEBI" id="CHEBI:61560"/>
        <dbReference type="ChEBI" id="CHEBI:173112"/>
        <dbReference type="EC" id="2.7.7.7"/>
    </reaction>
</comment>
<dbReference type="GO" id="GO:0006273">
    <property type="term" value="P:lagging strand elongation"/>
    <property type="evidence" value="ECO:0007669"/>
    <property type="project" value="TreeGrafter"/>
</dbReference>
<accession>A0A1R0GX12</accession>
<feature type="compositionally biased region" description="Basic and acidic residues" evidence="13">
    <location>
        <begin position="14"/>
        <end position="26"/>
    </location>
</feature>
<dbReference type="InterPro" id="IPR006134">
    <property type="entry name" value="DNA-dir_DNA_pol_B_multi_dom"/>
</dbReference>
<feature type="region of interest" description="Disordered" evidence="13">
    <location>
        <begin position="774"/>
        <end position="826"/>
    </location>
</feature>
<evidence type="ECO:0000259" key="16">
    <source>
        <dbReference type="Pfam" id="PF08996"/>
    </source>
</evidence>
<dbReference type="InterPro" id="IPR006172">
    <property type="entry name" value="DNA-dir_DNA_pol_B"/>
</dbReference>
<protein>
    <recommendedName>
        <fullName evidence="12">DNA polymerase</fullName>
        <ecNumber evidence="12">2.7.7.7</ecNumber>
    </recommendedName>
</protein>
<comment type="caution">
    <text evidence="18">The sequence shown here is derived from an EMBL/GenBank/DDBJ whole genome shotgun (WGS) entry which is preliminary data.</text>
</comment>
<feature type="region of interest" description="Disordered" evidence="13">
    <location>
        <begin position="1"/>
        <end position="195"/>
    </location>
</feature>
<feature type="compositionally biased region" description="Basic and acidic residues" evidence="13">
    <location>
        <begin position="35"/>
        <end position="47"/>
    </location>
</feature>
<dbReference type="GO" id="GO:0005658">
    <property type="term" value="C:alpha DNA polymerase:primase complex"/>
    <property type="evidence" value="ECO:0007669"/>
    <property type="project" value="TreeGrafter"/>
</dbReference>
<evidence type="ECO:0000256" key="13">
    <source>
        <dbReference type="SAM" id="MobiDB-lite"/>
    </source>
</evidence>
<dbReference type="Gene3D" id="1.10.132.60">
    <property type="entry name" value="DNA polymerase family B, C-terminal domain"/>
    <property type="match status" value="1"/>
</dbReference>
<feature type="domain" description="DNA polymerase alpha catalytic subunit N-terminal" evidence="17">
    <location>
        <begin position="21"/>
        <end position="76"/>
    </location>
</feature>
<evidence type="ECO:0000256" key="3">
    <source>
        <dbReference type="ARBA" id="ARBA00022679"/>
    </source>
</evidence>
<dbReference type="InterPro" id="IPR042087">
    <property type="entry name" value="DNA_pol_B_thumb"/>
</dbReference>
<dbReference type="SMART" id="SM00486">
    <property type="entry name" value="POLBc"/>
    <property type="match status" value="1"/>
</dbReference>
<dbReference type="Pfam" id="PF08996">
    <property type="entry name" value="zf-DNA_Pol"/>
    <property type="match status" value="1"/>
</dbReference>
<dbReference type="GO" id="GO:1902975">
    <property type="term" value="P:mitotic DNA replication initiation"/>
    <property type="evidence" value="ECO:0007669"/>
    <property type="project" value="InterPro"/>
</dbReference>
<evidence type="ECO:0000313" key="19">
    <source>
        <dbReference type="Proteomes" id="UP000187455"/>
    </source>
</evidence>
<feature type="compositionally biased region" description="Basic residues" evidence="13">
    <location>
        <begin position="162"/>
        <end position="175"/>
    </location>
</feature>
<keyword evidence="19" id="KW-1185">Reference proteome</keyword>
<keyword evidence="7" id="KW-0863">Zinc-finger</keyword>
<feature type="domain" description="DNA-directed DNA polymerase family B exonuclease" evidence="15">
    <location>
        <begin position="446"/>
        <end position="668"/>
    </location>
</feature>
<evidence type="ECO:0000256" key="8">
    <source>
        <dbReference type="ARBA" id="ARBA00022833"/>
    </source>
</evidence>
<dbReference type="InterPro" id="IPR017964">
    <property type="entry name" value="DNA-dir_DNA_pol_B_CS"/>
</dbReference>
<dbReference type="GO" id="GO:0006272">
    <property type="term" value="P:leading strand elongation"/>
    <property type="evidence" value="ECO:0007669"/>
    <property type="project" value="TreeGrafter"/>
</dbReference>
<dbReference type="Gene3D" id="3.30.70.2820">
    <property type="match status" value="1"/>
</dbReference>
<dbReference type="Pfam" id="PF00136">
    <property type="entry name" value="DNA_pol_B"/>
    <property type="match status" value="1"/>
</dbReference>
<dbReference type="NCBIfam" id="TIGR00592">
    <property type="entry name" value="pol2"/>
    <property type="match status" value="1"/>
</dbReference>
<feature type="domain" description="DNA-directed DNA polymerase family B multifunctional" evidence="14">
    <location>
        <begin position="737"/>
        <end position="1243"/>
    </location>
</feature>
<evidence type="ECO:0000259" key="17">
    <source>
        <dbReference type="Pfam" id="PF12254"/>
    </source>
</evidence>
<evidence type="ECO:0000256" key="4">
    <source>
        <dbReference type="ARBA" id="ARBA00022695"/>
    </source>
</evidence>
<evidence type="ECO:0000256" key="1">
    <source>
        <dbReference type="ARBA" id="ARBA00004123"/>
    </source>
</evidence>
<dbReference type="InterPro" id="IPR036397">
    <property type="entry name" value="RNaseH_sf"/>
</dbReference>
<dbReference type="FunFam" id="1.10.132.60:FF:000004">
    <property type="entry name" value="DNA polymerase"/>
    <property type="match status" value="1"/>
</dbReference>
<keyword evidence="11" id="KW-0539">Nucleus</keyword>
<dbReference type="InterPro" id="IPR043502">
    <property type="entry name" value="DNA/RNA_pol_sf"/>
</dbReference>
<evidence type="ECO:0000313" key="18">
    <source>
        <dbReference type="EMBL" id="OLY81429.1"/>
    </source>
</evidence>
<keyword evidence="9 12" id="KW-0239">DNA-directed DNA polymerase</keyword>
<evidence type="ECO:0000259" key="15">
    <source>
        <dbReference type="Pfam" id="PF03104"/>
    </source>
</evidence>
<dbReference type="Proteomes" id="UP000187455">
    <property type="component" value="Unassembled WGS sequence"/>
</dbReference>
<dbReference type="PRINTS" id="PR00106">
    <property type="entry name" value="DNAPOLB"/>
</dbReference>
<dbReference type="GO" id="GO:0003697">
    <property type="term" value="F:single-stranded DNA binding"/>
    <property type="evidence" value="ECO:0007669"/>
    <property type="project" value="TreeGrafter"/>
</dbReference>
<keyword evidence="4 12" id="KW-0548">Nucleotidyltransferase</keyword>
<dbReference type="CDD" id="cd05776">
    <property type="entry name" value="DNA_polB_alpha_exo"/>
    <property type="match status" value="1"/>
</dbReference>
<sequence length="1496" mass="169033">MELRRKSTNQRSSKARDKFSALRDLRNNNLTTSEYLKEREDNERIYDEVDEEEYENHQRQQQEDDFVVEDGVGGYSINTKENESDGYSSESDLDTKGKNIKKKKPAEKKDEQLKNPKLNSFFKNIQNKGPKKSENGKKDSTLENQFMESLFQDLDKGPSTSTKRKAQFSHSSKPRSKIEKSKKITINPRAPDENDIKRIKMEYETENTQEIQPKNFSTDKEFNQDFDFTLTEEDMDLNPGLNDYPLQLEVKPDLIPKTEPEEQFDDLLIDEDENMIDWMSLQGGLASEPVNASMESDYRDNNFSQTSFSKSESLDSNDSESFDMFWLDALENKGSIYLFGKTLAKSSNEYISTCVVINGLERNLFVLPRSKPSEGDSNENSERFSTGDVHSEISNLLLKCGVKEFACKPVVRKYSFEDPSVPESAEYLKVVYDFKLPSIPLDTFGLSWCKRELVVESPKSIYILSDAERLQKSYPNVPPLSILSLSAKTIVNTEKNTNEIVSLSLLSVKKYEIENTQELLPENYELTTIVRQLEGVPFPIDFENLATQGTQKARESRGGQNIIVSKSERELLLNLINSCKKSDPDIIIGHNFLGFLLDVLLHRMKLSKIEDWSQLGRMKRKFFPKLQSGLAGMGESSFSEKQIMAGRLVCDSYLTSKDLVRAKSYSLGSLAQSELQIRRDEFPPEQVINAFNNTRSPHPLLLLCRHTSFDAYLCITLVHRLQAIPLTKQLTNLAGNLWSRTMSGARAERNEFLLLHEFYNLKFIRPDKAAYVNPEKMRGSNRASSNKKPSSAHGIDDETLNNTAYDSENSDNEISRPVASSASLSTRAKRKPAYSGGLVLEPKKGLYEQYVLLLDFNSLYPSIIQEFNICFTTVIRADDDEIPQDPDPSLPMGLLPKLLKNLVDKRKQVKSLLKKPNLNEKAKNAYDLRQKALKLTANSMYGCLGFTNSRFYAKSLAALITSKGRKILLDTQSLAEQQGLEVLYGDTDSIMINTASNDLNNAYEVGSRFKKQVNDLYKLLELDIDGVYRRLLLLKKKKYAALIVTGPPIAASAKTSPNNEPSKEEIERVPTKLETRGLDMVRRDWCEISHEISGFVLNKILSGLDSDLISSTIYNHLETVARFVRSGKAPLNKFVINKGLSKSPDSYSESQTLPHVAVAIRMKKSGHSIKAGDTVPYIIGIKNTQGADLNVNDSGPNDSSSHLSERGFHVDEVRSSHGKIEIDPEWYLAQQILPPIVRLCEPIHYISASRLATSLGLDASKYGKVYDSKSGSDYRDELKTFDSQISDSERFKEAEPFEVICYSCGSTYSVDGIATKKENNIVSGIVCSCNATPISSNIVTQLTLAIRKQITKFQMSDFECGEPGCNHRTKNVNLNFTFVNGINVGPRCPRFDVGCGGTLHRIYTERKLYNQLLYFSSLFDIKKNKERILKVDKKNVSKNAKDEASSGDNQELLIDRIFNMNHEIILSCDSSVNSYLECSSFRFVDLGTLFKTLKLL</sequence>
<dbReference type="GO" id="GO:0003688">
    <property type="term" value="F:DNA replication origin binding"/>
    <property type="evidence" value="ECO:0007669"/>
    <property type="project" value="TreeGrafter"/>
</dbReference>
<dbReference type="Gene3D" id="3.90.1600.10">
    <property type="entry name" value="Palm domain of DNA polymerase"/>
    <property type="match status" value="1"/>
</dbReference>
<dbReference type="InterPro" id="IPR045846">
    <property type="entry name" value="POLBc_alpha"/>
</dbReference>
<dbReference type="PROSITE" id="PS00116">
    <property type="entry name" value="DNA_POLYMERASE_B"/>
    <property type="match status" value="1"/>
</dbReference>
<evidence type="ECO:0000256" key="6">
    <source>
        <dbReference type="ARBA" id="ARBA00022723"/>
    </source>
</evidence>
<evidence type="ECO:0000256" key="10">
    <source>
        <dbReference type="ARBA" id="ARBA00023125"/>
    </source>
</evidence>
<dbReference type="GO" id="GO:0008270">
    <property type="term" value="F:zinc ion binding"/>
    <property type="evidence" value="ECO:0007669"/>
    <property type="project" value="UniProtKB-KW"/>
</dbReference>
<dbReference type="Pfam" id="PF03104">
    <property type="entry name" value="DNA_pol_B_exo1"/>
    <property type="match status" value="1"/>
</dbReference>
<dbReference type="InterPro" id="IPR012337">
    <property type="entry name" value="RNaseH-like_sf"/>
</dbReference>
<dbReference type="InterPro" id="IPR015088">
    <property type="entry name" value="Znf_DNA-dir_DNA_pol_B_alpha"/>
</dbReference>
<keyword evidence="10 12" id="KW-0238">DNA-binding</keyword>
<evidence type="ECO:0000256" key="2">
    <source>
        <dbReference type="ARBA" id="ARBA00005755"/>
    </source>
</evidence>
<dbReference type="OrthoDB" id="6755010at2759"/>
<evidence type="ECO:0000256" key="5">
    <source>
        <dbReference type="ARBA" id="ARBA00022705"/>
    </source>
</evidence>
<dbReference type="EMBL" id="LSSL01002465">
    <property type="protein sequence ID" value="OLY81429.1"/>
    <property type="molecule type" value="Genomic_DNA"/>
</dbReference>
<feature type="compositionally biased region" description="Basic and acidic residues" evidence="13">
    <location>
        <begin position="131"/>
        <end position="141"/>
    </location>
</feature>
<dbReference type="GO" id="GO:0003887">
    <property type="term" value="F:DNA-directed DNA polymerase activity"/>
    <property type="evidence" value="ECO:0007669"/>
    <property type="project" value="UniProtKB-KW"/>
</dbReference>
<feature type="compositionally biased region" description="Polar residues" evidence="13">
    <location>
        <begin position="117"/>
        <end position="127"/>
    </location>
</feature>
<dbReference type="Gene3D" id="1.10.3200.20">
    <property type="entry name" value="DNA Polymerase alpha, zinc finger"/>
    <property type="match status" value="1"/>
</dbReference>
<evidence type="ECO:0000256" key="9">
    <source>
        <dbReference type="ARBA" id="ARBA00022932"/>
    </source>
</evidence>
<keyword evidence="6" id="KW-0479">Metal-binding</keyword>
<dbReference type="SUPFAM" id="SSF56672">
    <property type="entry name" value="DNA/RNA polymerases"/>
    <property type="match status" value="1"/>
</dbReference>
<dbReference type="InterPro" id="IPR024647">
    <property type="entry name" value="DNA_pol_a_cat_su_N"/>
</dbReference>
<dbReference type="PANTHER" id="PTHR45861">
    <property type="entry name" value="DNA POLYMERASE ALPHA CATALYTIC SUBUNIT"/>
    <property type="match status" value="1"/>
</dbReference>
<proteinExistence type="inferred from homology"/>
<keyword evidence="3 12" id="KW-0808">Transferase</keyword>
<gene>
    <name evidence="18" type="ORF">AYI68_g4466</name>
</gene>
<dbReference type="InterPro" id="IPR023211">
    <property type="entry name" value="DNA_pol_palm_dom_sf"/>
</dbReference>
<organism evidence="18 19">
    <name type="scientific">Smittium mucronatum</name>
    <dbReference type="NCBI Taxonomy" id="133383"/>
    <lineage>
        <taxon>Eukaryota</taxon>
        <taxon>Fungi</taxon>
        <taxon>Fungi incertae sedis</taxon>
        <taxon>Zoopagomycota</taxon>
        <taxon>Kickxellomycotina</taxon>
        <taxon>Harpellomycetes</taxon>
        <taxon>Harpellales</taxon>
        <taxon>Legeriomycetaceae</taxon>
        <taxon>Smittium</taxon>
    </lineage>
</organism>
<name>A0A1R0GX12_9FUNG</name>